<proteinExistence type="predicted"/>
<keyword evidence="2" id="KW-0812">Transmembrane</keyword>
<dbReference type="GeneID" id="37285916"/>
<evidence type="ECO:0000256" key="1">
    <source>
        <dbReference type="SAM" id="MobiDB-lite"/>
    </source>
</evidence>
<sequence length="284" mass="29305">MPSGLTVGVVVLLVVVGGSAGIVLDSPVAQQGGGGPGGGDGGDGQRTPGGGDGSGPGPNVSVDHRGPGNASITVRNAGTNRTVQVRFRRTVESPETGLRLREMTVTAGDPEYRVAVHTRARASAGAERFPGASPFGYLNVTHTVPNANVTNATFTFTLNRTRLRERTVAAENVGLYRYRTENRTWQALQTRVRAQNRTHVTYRAVSPDLSEFAVAPTAAATTSTPTTTATATATPTPEPTVRPSTPTPTPTATPMPGTDGSAPGFGPLAALLALAGFGVLARRR</sequence>
<dbReference type="InterPro" id="IPR026453">
    <property type="entry name" value="PGF_pre_PGF"/>
</dbReference>
<dbReference type="EMBL" id="CP031148">
    <property type="protein sequence ID" value="AXG08915.1"/>
    <property type="molecule type" value="Genomic_DNA"/>
</dbReference>
<dbReference type="Proteomes" id="UP000252985">
    <property type="component" value="Chromosome"/>
</dbReference>
<accession>A0A345E9P3</accession>
<protein>
    <submittedName>
        <fullName evidence="3">PGF-pre-PGF domain-containing protein</fullName>
    </submittedName>
</protein>
<keyword evidence="2" id="KW-0472">Membrane</keyword>
<dbReference type="NCBIfam" id="TIGR04213">
    <property type="entry name" value="PGF_pre_PGF"/>
    <property type="match status" value="1"/>
</dbReference>
<feature type="region of interest" description="Disordered" evidence="1">
    <location>
        <begin position="218"/>
        <end position="261"/>
    </location>
</feature>
<feature type="compositionally biased region" description="Pro residues" evidence="1">
    <location>
        <begin position="236"/>
        <end position="253"/>
    </location>
</feature>
<organism evidence="3 4">
    <name type="scientific">Haloplanus rubicundus</name>
    <dbReference type="NCBI Taxonomy" id="1547898"/>
    <lineage>
        <taxon>Archaea</taxon>
        <taxon>Methanobacteriati</taxon>
        <taxon>Methanobacteriota</taxon>
        <taxon>Stenosarchaea group</taxon>
        <taxon>Halobacteria</taxon>
        <taxon>Halobacteriales</taxon>
        <taxon>Haloferacaceae</taxon>
        <taxon>Haloplanus</taxon>
    </lineage>
</organism>
<evidence type="ECO:0000256" key="2">
    <source>
        <dbReference type="SAM" id="Phobius"/>
    </source>
</evidence>
<name>A0A345E9P3_9EURY</name>
<feature type="region of interest" description="Disordered" evidence="1">
    <location>
        <begin position="27"/>
        <end position="81"/>
    </location>
</feature>
<feature type="compositionally biased region" description="Polar residues" evidence="1">
    <location>
        <begin position="70"/>
        <end position="81"/>
    </location>
</feature>
<reference evidence="3 4" key="1">
    <citation type="submission" date="2018-07" db="EMBL/GenBank/DDBJ databases">
        <title>Genome sequences of Haloplanus sp. CBA1112.</title>
        <authorList>
            <person name="Kim Y.B."/>
            <person name="Roh S.W."/>
        </authorList>
    </citation>
    <scope>NUCLEOTIDE SEQUENCE [LARGE SCALE GENOMIC DNA]</scope>
    <source>
        <strain evidence="3 4">CBA1112</strain>
    </source>
</reference>
<feature type="transmembrane region" description="Helical" evidence="2">
    <location>
        <begin position="264"/>
        <end position="281"/>
    </location>
</feature>
<dbReference type="KEGG" id="haq:DU484_03020"/>
<keyword evidence="2" id="KW-1133">Transmembrane helix</keyword>
<evidence type="ECO:0000313" key="3">
    <source>
        <dbReference type="EMBL" id="AXG08915.1"/>
    </source>
</evidence>
<dbReference type="RefSeq" id="WP_114605074.1">
    <property type="nucleotide sequence ID" value="NZ_CP031148.1"/>
</dbReference>
<dbReference type="AlphaFoldDB" id="A0A345E9P3"/>
<evidence type="ECO:0000313" key="4">
    <source>
        <dbReference type="Proteomes" id="UP000252985"/>
    </source>
</evidence>
<feature type="compositionally biased region" description="Low complexity" evidence="1">
    <location>
        <begin position="218"/>
        <end position="235"/>
    </location>
</feature>
<gene>
    <name evidence="3" type="ORF">DU484_03020</name>
</gene>
<feature type="compositionally biased region" description="Gly residues" evidence="1">
    <location>
        <begin position="31"/>
        <end position="56"/>
    </location>
</feature>